<dbReference type="OrthoDB" id="9810361at2"/>
<evidence type="ECO:0000313" key="1">
    <source>
        <dbReference type="EMBL" id="AEG60830.1"/>
    </source>
</evidence>
<dbReference type="PANTHER" id="PTHR35866:SF1">
    <property type="entry name" value="YKGJ FAMILY CYSTEINE CLUSTER PROTEIN"/>
    <property type="match status" value="1"/>
</dbReference>
<evidence type="ECO:0008006" key="3">
    <source>
        <dbReference type="Google" id="ProtNLM"/>
    </source>
</evidence>
<reference evidence="2" key="1">
    <citation type="submission" date="2011-05" db="EMBL/GenBank/DDBJ databases">
        <title>Complete sequence of Desulfotomaculum ruminis DSM 2154.</title>
        <authorList>
            <person name="Lucas S."/>
            <person name="Copeland A."/>
            <person name="Lapidus A."/>
            <person name="Cheng J.-F."/>
            <person name="Goodwin L."/>
            <person name="Pitluck S."/>
            <person name="Lu M."/>
            <person name="Detter J.C."/>
            <person name="Han C."/>
            <person name="Tapia R."/>
            <person name="Land M."/>
            <person name="Hauser L."/>
            <person name="Kyrpides N."/>
            <person name="Ivanova N."/>
            <person name="Mikhailova N."/>
            <person name="Pagani I."/>
            <person name="Stams A.J.M."/>
            <person name="Plugge C.M."/>
            <person name="Muyzer G."/>
            <person name="Kuever J."/>
            <person name="Parshina S.N."/>
            <person name="Ivanova A.E."/>
            <person name="Nazina T.N."/>
            <person name="Brambilla E."/>
            <person name="Spring S."/>
            <person name="Klenk H.-P."/>
            <person name="Woyke T."/>
        </authorList>
    </citation>
    <scope>NUCLEOTIDE SEQUENCE [LARGE SCALE GENOMIC DNA]</scope>
    <source>
        <strain evidence="2">ATCC 23193 / DSM 2154 / NCIB 8452 / DL</strain>
    </source>
</reference>
<name>F6DQD6_DESRL</name>
<dbReference type="HOGENOM" id="CLU_1010930_0_0_9"/>
<sequence length="279" mass="32502">MTLHNYKQQLMQKLDDGSLPGISLDHEFTFACKDQCMGRCCNTITILLDPWDVEIMARHLGISGREFVAEYCKYDFGQGLKWPYVRLKHAEDGPCIFMLPGGRCEIYPVRSRNCRTYPIGRAVRFEEKGTKRDKIFMIEKMDFCLGHNCDQPWTVKKWFEDAQCQKFYELSDLYLEVIDYATKQLDSPRWMNRNIAQMLMPLLYGPDLLRQKLSISEQEVDHEEFYRRRMKALKVILTDIAAEFGYGPCARQKESDDSPAMPGGSLMDRMKVVLITGKE</sequence>
<dbReference type="AlphaFoldDB" id="F6DQD6"/>
<dbReference type="STRING" id="696281.Desru_2603"/>
<keyword evidence="2" id="KW-1185">Reference proteome</keyword>
<dbReference type="EMBL" id="CP002780">
    <property type="protein sequence ID" value="AEG60830.1"/>
    <property type="molecule type" value="Genomic_DNA"/>
</dbReference>
<dbReference type="Pfam" id="PF03692">
    <property type="entry name" value="CxxCxxCC"/>
    <property type="match status" value="1"/>
</dbReference>
<dbReference type="RefSeq" id="WP_013842586.1">
    <property type="nucleotide sequence ID" value="NC_015589.1"/>
</dbReference>
<evidence type="ECO:0000313" key="2">
    <source>
        <dbReference type="Proteomes" id="UP000009234"/>
    </source>
</evidence>
<dbReference type="KEGG" id="dru:Desru_2603"/>
<dbReference type="InterPro" id="IPR005358">
    <property type="entry name" value="Puta_zinc/iron-chelating_dom"/>
</dbReference>
<gene>
    <name evidence="1" type="ordered locus">Desru_2603</name>
</gene>
<accession>F6DQD6</accession>
<proteinExistence type="predicted"/>
<dbReference type="PANTHER" id="PTHR35866">
    <property type="entry name" value="PUTATIVE-RELATED"/>
    <property type="match status" value="1"/>
</dbReference>
<organism evidence="1 2">
    <name type="scientific">Desulforamulus ruminis (strain ATCC 23193 / DSM 2154 / NCIMB 8452 / DL)</name>
    <name type="common">Desulfotomaculum ruminis</name>
    <dbReference type="NCBI Taxonomy" id="696281"/>
    <lineage>
        <taxon>Bacteria</taxon>
        <taxon>Bacillati</taxon>
        <taxon>Bacillota</taxon>
        <taxon>Clostridia</taxon>
        <taxon>Eubacteriales</taxon>
        <taxon>Peptococcaceae</taxon>
        <taxon>Desulforamulus</taxon>
    </lineage>
</organism>
<protein>
    <recommendedName>
        <fullName evidence="3">YkgJ family cysteine cluster protein</fullName>
    </recommendedName>
</protein>
<dbReference type="eggNOG" id="COG0727">
    <property type="taxonomic scope" value="Bacteria"/>
</dbReference>
<dbReference type="Proteomes" id="UP000009234">
    <property type="component" value="Chromosome"/>
</dbReference>
<reference evidence="1 2" key="2">
    <citation type="journal article" date="2012" name="Stand. Genomic Sci.">
        <title>Complete genome sequence of the sulfate-reducing firmicute Desulfotomaculum ruminis type strain (DL(T)).</title>
        <authorList>
            <person name="Spring S."/>
            <person name="Visser M."/>
            <person name="Lu M."/>
            <person name="Copeland A."/>
            <person name="Lapidus A."/>
            <person name="Lucas S."/>
            <person name="Cheng J.F."/>
            <person name="Han C."/>
            <person name="Tapia R."/>
            <person name="Goodwin L.A."/>
            <person name="Pitluck S."/>
            <person name="Ivanova N."/>
            <person name="Land M."/>
            <person name="Hauser L."/>
            <person name="Larimer F."/>
            <person name="Rohde M."/>
            <person name="Goker M."/>
            <person name="Detter J.C."/>
            <person name="Kyrpides N.C."/>
            <person name="Woyke T."/>
            <person name="Schaap P.J."/>
            <person name="Plugge C.M."/>
            <person name="Muyzer G."/>
            <person name="Kuever J."/>
            <person name="Pereira I.A."/>
            <person name="Parshina S.N."/>
            <person name="Bernier-Latmani R."/>
            <person name="Stams A.J."/>
            <person name="Klenk H.P."/>
        </authorList>
    </citation>
    <scope>NUCLEOTIDE SEQUENCE [LARGE SCALE GENOMIC DNA]</scope>
    <source>
        <strain evidence="2">ATCC 23193 / DSM 2154 / NCIB 8452 / DL</strain>
    </source>
</reference>